<evidence type="ECO:0000259" key="6">
    <source>
        <dbReference type="PROSITE" id="PS50893"/>
    </source>
</evidence>
<evidence type="ECO:0000256" key="2">
    <source>
        <dbReference type="ARBA" id="ARBA00022692"/>
    </source>
</evidence>
<feature type="domain" description="ABC transmembrane type-1" evidence="7">
    <location>
        <begin position="51"/>
        <end position="322"/>
    </location>
</feature>
<feature type="transmembrane region" description="Helical" evidence="5">
    <location>
        <begin position="166"/>
        <end position="183"/>
    </location>
</feature>
<dbReference type="Proteomes" id="UP000642070">
    <property type="component" value="Unassembled WGS sequence"/>
</dbReference>
<reference evidence="8" key="1">
    <citation type="journal article" date="2014" name="Int. J. Syst. Evol. Microbiol.">
        <title>Complete genome sequence of Corynebacterium casei LMG S-19264T (=DSM 44701T), isolated from a smear-ripened cheese.</title>
        <authorList>
            <consortium name="US DOE Joint Genome Institute (JGI-PGF)"/>
            <person name="Walter F."/>
            <person name="Albersmeier A."/>
            <person name="Kalinowski J."/>
            <person name="Ruckert C."/>
        </authorList>
    </citation>
    <scope>NUCLEOTIDE SEQUENCE</scope>
    <source>
        <strain evidence="8">JCM 19831</strain>
    </source>
</reference>
<keyword evidence="4 5" id="KW-0472">Membrane</keyword>
<dbReference type="GO" id="GO:0005886">
    <property type="term" value="C:plasma membrane"/>
    <property type="evidence" value="ECO:0007669"/>
    <property type="project" value="UniProtKB-SubCell"/>
</dbReference>
<evidence type="ECO:0000313" key="9">
    <source>
        <dbReference type="Proteomes" id="UP000642070"/>
    </source>
</evidence>
<dbReference type="InterPro" id="IPR027417">
    <property type="entry name" value="P-loop_NTPase"/>
</dbReference>
<dbReference type="PROSITE" id="PS50893">
    <property type="entry name" value="ABC_TRANSPORTER_2"/>
    <property type="match status" value="1"/>
</dbReference>
<gene>
    <name evidence="8" type="ORF">GCM10007977_023410</name>
</gene>
<dbReference type="EMBL" id="BMPI01000009">
    <property type="protein sequence ID" value="GGM21584.1"/>
    <property type="molecule type" value="Genomic_DNA"/>
</dbReference>
<evidence type="ECO:0000256" key="4">
    <source>
        <dbReference type="ARBA" id="ARBA00023136"/>
    </source>
</evidence>
<dbReference type="InterPro" id="IPR011527">
    <property type="entry name" value="ABC1_TM_dom"/>
</dbReference>
<keyword evidence="2 5" id="KW-0812">Transmembrane</keyword>
<dbReference type="InterPro" id="IPR003439">
    <property type="entry name" value="ABC_transporter-like_ATP-bd"/>
</dbReference>
<protein>
    <submittedName>
        <fullName evidence="8">ABC transporter permease</fullName>
    </submittedName>
</protein>
<dbReference type="GO" id="GO:0015421">
    <property type="term" value="F:ABC-type oligopeptide transporter activity"/>
    <property type="evidence" value="ECO:0007669"/>
    <property type="project" value="TreeGrafter"/>
</dbReference>
<dbReference type="Pfam" id="PF00664">
    <property type="entry name" value="ABC_membrane"/>
    <property type="match status" value="1"/>
</dbReference>
<organism evidence="8 9">
    <name type="scientific">Dactylosporangium sucinum</name>
    <dbReference type="NCBI Taxonomy" id="1424081"/>
    <lineage>
        <taxon>Bacteria</taxon>
        <taxon>Bacillati</taxon>
        <taxon>Actinomycetota</taxon>
        <taxon>Actinomycetes</taxon>
        <taxon>Micromonosporales</taxon>
        <taxon>Micromonosporaceae</taxon>
        <taxon>Dactylosporangium</taxon>
    </lineage>
</organism>
<evidence type="ECO:0000259" key="7">
    <source>
        <dbReference type="PROSITE" id="PS50929"/>
    </source>
</evidence>
<feature type="domain" description="ABC transporter" evidence="6">
    <location>
        <begin position="356"/>
        <end position="585"/>
    </location>
</feature>
<feature type="transmembrane region" description="Helical" evidence="5">
    <location>
        <begin position="49"/>
        <end position="74"/>
    </location>
</feature>
<reference evidence="8" key="2">
    <citation type="submission" date="2020-09" db="EMBL/GenBank/DDBJ databases">
        <authorList>
            <person name="Sun Q."/>
            <person name="Ohkuma M."/>
        </authorList>
    </citation>
    <scope>NUCLEOTIDE SEQUENCE</scope>
    <source>
        <strain evidence="8">JCM 19831</strain>
    </source>
</reference>
<evidence type="ECO:0000256" key="5">
    <source>
        <dbReference type="SAM" id="Phobius"/>
    </source>
</evidence>
<keyword evidence="3 5" id="KW-1133">Transmembrane helix</keyword>
<evidence type="ECO:0000256" key="3">
    <source>
        <dbReference type="ARBA" id="ARBA00022989"/>
    </source>
</evidence>
<dbReference type="PROSITE" id="PS00211">
    <property type="entry name" value="ABC_TRANSPORTER_1"/>
    <property type="match status" value="1"/>
</dbReference>
<evidence type="ECO:0000313" key="8">
    <source>
        <dbReference type="EMBL" id="GGM21584.1"/>
    </source>
</evidence>
<dbReference type="InterPro" id="IPR036640">
    <property type="entry name" value="ABC1_TM_sf"/>
</dbReference>
<dbReference type="PANTHER" id="PTHR43394">
    <property type="entry name" value="ATP-DEPENDENT PERMEASE MDL1, MITOCHONDRIAL"/>
    <property type="match status" value="1"/>
</dbReference>
<feature type="transmembrane region" description="Helical" evidence="5">
    <location>
        <begin position="86"/>
        <end position="104"/>
    </location>
</feature>
<comment type="subcellular location">
    <subcellularLocation>
        <location evidence="1">Cell membrane</location>
        <topology evidence="1">Multi-pass membrane protein</topology>
    </subcellularLocation>
</comment>
<dbReference type="GO" id="GO:0016887">
    <property type="term" value="F:ATP hydrolysis activity"/>
    <property type="evidence" value="ECO:0007669"/>
    <property type="project" value="InterPro"/>
</dbReference>
<dbReference type="Gene3D" id="3.40.50.300">
    <property type="entry name" value="P-loop containing nucleotide triphosphate hydrolases"/>
    <property type="match status" value="1"/>
</dbReference>
<accession>A0A917TFI2</accession>
<dbReference type="PROSITE" id="PS50929">
    <property type="entry name" value="ABC_TM1F"/>
    <property type="match status" value="1"/>
</dbReference>
<dbReference type="Gene3D" id="1.20.1560.10">
    <property type="entry name" value="ABC transporter type 1, transmembrane domain"/>
    <property type="match status" value="1"/>
</dbReference>
<sequence length="585" mass="60301">MARMIDVWAGSYGAGRVPVNVEEDCAMPTGPTTGAGVLRRALRRNTRRLGLGTLLICAHQLCEAAVPILIGVGIDRAVAPGDAVALVVWVAALGVLFTGLTMAYRFGARQLMHAIADEAYLLRDELAAKILHPRGIRTELRAGELLTVASTDADNVSYLLDYVPRIAGALTATVVSGVVLVAVDWRLGVAVLVGTPVVLAGLQLAAPRIARRVEAQQELAGRAAALATDLVTGIRPIKGIGAERAAARRYHLVSRASLHASLRAARTQGTYLAASAAASGLLACGVAVLAGWFALTGRISVGELIAVIGLAQFLMEPLGLLAIIPSWVAEARGSGERVALVLGAEPVLPAGTREGTRKATLTIEQLRHQSLDGLDLTVGDGEFVGVAVYRPGDADALMQVLAGRAAPGEYGGRVLLGGVALPDLDLAHARATLLVEPHNTDLFAGTVAENLDPGGRADGDAVGAAVRAAAADEVVGDHDAVDERGAGLSGGQRQRLALARALLARPPVLVLHDPTTAVDAVTEQSIARGVRALRAGLTTLVVTSSPALLSVADRVVVVDAGRASAEGTHETLGAADATYRAAVLR</sequence>
<dbReference type="SUPFAM" id="SSF52540">
    <property type="entry name" value="P-loop containing nucleoside triphosphate hydrolases"/>
    <property type="match status" value="1"/>
</dbReference>
<dbReference type="PANTHER" id="PTHR43394:SF1">
    <property type="entry name" value="ATP-BINDING CASSETTE SUB-FAMILY B MEMBER 10, MITOCHONDRIAL"/>
    <property type="match status" value="1"/>
</dbReference>
<feature type="transmembrane region" description="Helical" evidence="5">
    <location>
        <begin position="271"/>
        <end position="293"/>
    </location>
</feature>
<dbReference type="InterPro" id="IPR017871">
    <property type="entry name" value="ABC_transporter-like_CS"/>
</dbReference>
<name>A0A917TFI2_9ACTN</name>
<comment type="caution">
    <text evidence="8">The sequence shown here is derived from an EMBL/GenBank/DDBJ whole genome shotgun (WGS) entry which is preliminary data.</text>
</comment>
<dbReference type="SUPFAM" id="SSF90123">
    <property type="entry name" value="ABC transporter transmembrane region"/>
    <property type="match status" value="1"/>
</dbReference>
<dbReference type="GO" id="GO:0005524">
    <property type="term" value="F:ATP binding"/>
    <property type="evidence" value="ECO:0007669"/>
    <property type="project" value="InterPro"/>
</dbReference>
<proteinExistence type="predicted"/>
<dbReference type="InterPro" id="IPR039421">
    <property type="entry name" value="Type_1_exporter"/>
</dbReference>
<dbReference type="Pfam" id="PF00005">
    <property type="entry name" value="ABC_tran"/>
    <property type="match status" value="1"/>
</dbReference>
<dbReference type="CDD" id="cd07346">
    <property type="entry name" value="ABC_6TM_exporters"/>
    <property type="match status" value="1"/>
</dbReference>
<evidence type="ECO:0000256" key="1">
    <source>
        <dbReference type="ARBA" id="ARBA00004651"/>
    </source>
</evidence>
<feature type="transmembrane region" description="Helical" evidence="5">
    <location>
        <begin position="189"/>
        <end position="206"/>
    </location>
</feature>
<keyword evidence="9" id="KW-1185">Reference proteome</keyword>
<dbReference type="AlphaFoldDB" id="A0A917TFI2"/>